<gene>
    <name evidence="1" type="ORF">METZ01_LOCUS366505</name>
</gene>
<proteinExistence type="predicted"/>
<dbReference type="AlphaFoldDB" id="A0A382SXJ8"/>
<accession>A0A382SXJ8</accession>
<dbReference type="EMBL" id="UINC01131753">
    <property type="protein sequence ID" value="SVD13651.1"/>
    <property type="molecule type" value="Genomic_DNA"/>
</dbReference>
<sequence length="275" mass="30435">MKVPISFRPLVPVFLIAASSAFAKAPFEYVWGTAHHVLPETHSDESGYFSLCEGNDGRIYVGTAKYGENAYLVEFDPVTGKQRIVVDAHKVCGLNAKGFAAQAKFHTRNYVGPSGVIYAGTKQGYAKKGDKSEYPGGYLITYDPRNDTARNLGMPYKKQGIADVVADESRGLIYVVTCEDQHWMLYDFATKKFTELGPMLTRYATTLMDAEGKAHALTKDFQLATYDPATKKVTQRPIEIGGKAFVRESRSSIPTWNLGVDGRTAWLILMNDAHL</sequence>
<name>A0A382SXJ8_9ZZZZ</name>
<evidence type="ECO:0000313" key="1">
    <source>
        <dbReference type="EMBL" id="SVD13651.1"/>
    </source>
</evidence>
<feature type="non-terminal residue" evidence="1">
    <location>
        <position position="275"/>
    </location>
</feature>
<evidence type="ECO:0008006" key="2">
    <source>
        <dbReference type="Google" id="ProtNLM"/>
    </source>
</evidence>
<organism evidence="1">
    <name type="scientific">marine metagenome</name>
    <dbReference type="NCBI Taxonomy" id="408172"/>
    <lineage>
        <taxon>unclassified sequences</taxon>
        <taxon>metagenomes</taxon>
        <taxon>ecological metagenomes</taxon>
    </lineage>
</organism>
<protein>
    <recommendedName>
        <fullName evidence="2">SMP-30/Gluconolactonase/LRE-like region domain-containing protein</fullName>
    </recommendedName>
</protein>
<reference evidence="1" key="1">
    <citation type="submission" date="2018-05" db="EMBL/GenBank/DDBJ databases">
        <authorList>
            <person name="Lanie J.A."/>
            <person name="Ng W.-L."/>
            <person name="Kazmierczak K.M."/>
            <person name="Andrzejewski T.M."/>
            <person name="Davidsen T.M."/>
            <person name="Wayne K.J."/>
            <person name="Tettelin H."/>
            <person name="Glass J.I."/>
            <person name="Rusch D."/>
            <person name="Podicherti R."/>
            <person name="Tsui H.-C.T."/>
            <person name="Winkler M.E."/>
        </authorList>
    </citation>
    <scope>NUCLEOTIDE SEQUENCE</scope>
</reference>
<dbReference type="SUPFAM" id="SSF69304">
    <property type="entry name" value="Tricorn protease N-terminal domain"/>
    <property type="match status" value="1"/>
</dbReference>